<keyword evidence="9" id="KW-1185">Reference proteome</keyword>
<dbReference type="PROSITE" id="PS00062">
    <property type="entry name" value="ALDOKETO_REDUCTASE_2"/>
    <property type="match status" value="1"/>
</dbReference>
<feature type="active site" description="Proton donor" evidence="4">
    <location>
        <position position="51"/>
    </location>
</feature>
<feature type="site" description="Lowers pKa of active site Tyr" evidence="6">
    <location>
        <position position="91"/>
    </location>
</feature>
<dbReference type="FunFam" id="3.20.20.100:FF:000015">
    <property type="entry name" value="Oxidoreductase, aldo/keto reductase family"/>
    <property type="match status" value="1"/>
</dbReference>
<evidence type="ECO:0000256" key="1">
    <source>
        <dbReference type="ARBA" id="ARBA00007905"/>
    </source>
</evidence>
<dbReference type="Gene3D" id="3.20.20.100">
    <property type="entry name" value="NADP-dependent oxidoreductase domain"/>
    <property type="match status" value="1"/>
</dbReference>
<keyword evidence="2" id="KW-0521">NADP</keyword>
<evidence type="ECO:0000313" key="9">
    <source>
        <dbReference type="Proteomes" id="UP000273807"/>
    </source>
</evidence>
<dbReference type="Proteomes" id="UP000273807">
    <property type="component" value="Unassembled WGS sequence"/>
</dbReference>
<sequence length="289" mass="32110">MRISPRLALNNGVLIDRLGFGLYKVPPADAAGLVTMAIEAGYRHFDTASMYGNETGVGRGIGGLSGFDGTGRGPGESAPYVSREDLFITTKVWNEDHGYDATLRAFDTSIANLGLEYIDLYLIHWPCAKRGLFRETYRALETLYREGKVRAIGVSNFQPEHLDRLLETAEVVPAVNQIELHPWLQQAAMREKHEQLGIRTEAWSPLGRGQVLKDPVILALAAEHDRTAAQIILRWHLQLGNVTIPKASSSDRIHENHNVFGFELSVRDMTELAALERGFRSGSHPDNVN</sequence>
<dbReference type="OrthoDB" id="9804790at2"/>
<evidence type="ECO:0000256" key="6">
    <source>
        <dbReference type="PIRSR" id="PIRSR000097-3"/>
    </source>
</evidence>
<evidence type="ECO:0000256" key="5">
    <source>
        <dbReference type="PIRSR" id="PIRSR000097-2"/>
    </source>
</evidence>
<dbReference type="RefSeq" id="WP_123254778.1">
    <property type="nucleotide sequence ID" value="NZ_RBED01000076.1"/>
</dbReference>
<name>A0A3N0C3S4_9MICC</name>
<feature type="domain" description="NADP-dependent oxidoreductase" evidence="7">
    <location>
        <begin position="21"/>
        <end position="275"/>
    </location>
</feature>
<evidence type="ECO:0000256" key="4">
    <source>
        <dbReference type="PIRSR" id="PIRSR000097-1"/>
    </source>
</evidence>
<accession>A0A3N0C3S4</accession>
<dbReference type="InterPro" id="IPR018170">
    <property type="entry name" value="Aldo/ket_reductase_CS"/>
</dbReference>
<dbReference type="InterPro" id="IPR023210">
    <property type="entry name" value="NADP_OxRdtase_dom"/>
</dbReference>
<gene>
    <name evidence="8" type="ORF">D7003_07135</name>
</gene>
<dbReference type="PANTHER" id="PTHR43827:SF3">
    <property type="entry name" value="NADP-DEPENDENT OXIDOREDUCTASE DOMAIN-CONTAINING PROTEIN"/>
    <property type="match status" value="1"/>
</dbReference>
<comment type="caution">
    <text evidence="8">The sequence shown here is derived from an EMBL/GenBank/DDBJ whole genome shotgun (WGS) entry which is preliminary data.</text>
</comment>
<dbReference type="PIRSF" id="PIRSF000097">
    <property type="entry name" value="AKR"/>
    <property type="match status" value="1"/>
</dbReference>
<dbReference type="EMBL" id="RBED01000076">
    <property type="protein sequence ID" value="RNL57337.1"/>
    <property type="molecule type" value="Genomic_DNA"/>
</dbReference>
<dbReference type="PRINTS" id="PR00069">
    <property type="entry name" value="ALDKETRDTASE"/>
</dbReference>
<dbReference type="AlphaFoldDB" id="A0A3N0C3S4"/>
<evidence type="ECO:0000256" key="2">
    <source>
        <dbReference type="ARBA" id="ARBA00022857"/>
    </source>
</evidence>
<dbReference type="PANTHER" id="PTHR43827">
    <property type="entry name" value="2,5-DIKETO-D-GLUCONIC ACID REDUCTASE"/>
    <property type="match status" value="1"/>
</dbReference>
<dbReference type="Pfam" id="PF00248">
    <property type="entry name" value="Aldo_ket_red"/>
    <property type="match status" value="1"/>
</dbReference>
<keyword evidence="3" id="KW-0560">Oxidoreductase</keyword>
<evidence type="ECO:0000259" key="7">
    <source>
        <dbReference type="Pfam" id="PF00248"/>
    </source>
</evidence>
<comment type="similarity">
    <text evidence="1">Belongs to the aldo/keto reductase family.</text>
</comment>
<feature type="binding site" evidence="5">
    <location>
        <position position="124"/>
    </location>
    <ligand>
        <name>substrate</name>
    </ligand>
</feature>
<reference evidence="8 9" key="1">
    <citation type="submission" date="2018-10" db="EMBL/GenBank/DDBJ databases">
        <title>Genome sequencing of Arthrobacter oryzae TNB02.</title>
        <authorList>
            <person name="Cho Y.-J."/>
            <person name="Cho A."/>
            <person name="Kim O.-S."/>
        </authorList>
    </citation>
    <scope>NUCLEOTIDE SEQUENCE [LARGE SCALE GENOMIC DNA]</scope>
    <source>
        <strain evidence="8 9">TNB02</strain>
    </source>
</reference>
<dbReference type="InterPro" id="IPR036812">
    <property type="entry name" value="NAD(P)_OxRdtase_dom_sf"/>
</dbReference>
<dbReference type="GO" id="GO:0016616">
    <property type="term" value="F:oxidoreductase activity, acting on the CH-OH group of donors, NAD or NADP as acceptor"/>
    <property type="evidence" value="ECO:0007669"/>
    <property type="project" value="UniProtKB-ARBA"/>
</dbReference>
<dbReference type="InterPro" id="IPR020471">
    <property type="entry name" value="AKR"/>
</dbReference>
<organism evidence="8 9">
    <name type="scientific">Arthrobacter oryzae</name>
    <dbReference type="NCBI Taxonomy" id="409290"/>
    <lineage>
        <taxon>Bacteria</taxon>
        <taxon>Bacillati</taxon>
        <taxon>Actinomycetota</taxon>
        <taxon>Actinomycetes</taxon>
        <taxon>Micrococcales</taxon>
        <taxon>Micrococcaceae</taxon>
        <taxon>Arthrobacter</taxon>
    </lineage>
</organism>
<dbReference type="PROSITE" id="PS00798">
    <property type="entry name" value="ALDOKETO_REDUCTASE_1"/>
    <property type="match status" value="1"/>
</dbReference>
<evidence type="ECO:0000256" key="3">
    <source>
        <dbReference type="ARBA" id="ARBA00023002"/>
    </source>
</evidence>
<proteinExistence type="inferred from homology"/>
<protein>
    <submittedName>
        <fullName evidence="8">Aldo/keto reductase</fullName>
    </submittedName>
</protein>
<dbReference type="SUPFAM" id="SSF51430">
    <property type="entry name" value="NAD(P)-linked oxidoreductase"/>
    <property type="match status" value="1"/>
</dbReference>
<evidence type="ECO:0000313" key="8">
    <source>
        <dbReference type="EMBL" id="RNL57337.1"/>
    </source>
</evidence>